<dbReference type="SUPFAM" id="SSF51735">
    <property type="entry name" value="NAD(P)-binding Rossmann-fold domains"/>
    <property type="match status" value="1"/>
</dbReference>
<gene>
    <name evidence="4" type="primary">oleD</name>
    <name evidence="4" type="ORF">Rcae01_06522</name>
</gene>
<dbReference type="InterPro" id="IPR036291">
    <property type="entry name" value="NAD(P)-bd_dom_sf"/>
</dbReference>
<feature type="domain" description="3-beta hydroxysteroid dehydrogenase/isomerase" evidence="3">
    <location>
        <begin position="4"/>
        <end position="257"/>
    </location>
</feature>
<dbReference type="InterPro" id="IPR002225">
    <property type="entry name" value="3Beta_OHSteriod_DH/Estase"/>
</dbReference>
<dbReference type="InterPro" id="IPR050177">
    <property type="entry name" value="Lipid_A_modif_metabolic_enz"/>
</dbReference>
<evidence type="ECO:0000313" key="5">
    <source>
        <dbReference type="Proteomes" id="UP001416858"/>
    </source>
</evidence>
<dbReference type="Proteomes" id="UP001416858">
    <property type="component" value="Unassembled WGS sequence"/>
</dbReference>
<protein>
    <submittedName>
        <fullName evidence="4">2-alkyl-3-oxoalkanoate reductase</fullName>
    </submittedName>
</protein>
<accession>A0ABP9W0W3</accession>
<evidence type="ECO:0000256" key="2">
    <source>
        <dbReference type="ARBA" id="ARBA00023002"/>
    </source>
</evidence>
<comment type="similarity">
    <text evidence="1">Belongs to the 3-beta-HSD family.</text>
</comment>
<dbReference type="PANTHER" id="PTHR43245">
    <property type="entry name" value="BIFUNCTIONAL POLYMYXIN RESISTANCE PROTEIN ARNA"/>
    <property type="match status" value="1"/>
</dbReference>
<dbReference type="Gene3D" id="3.40.50.720">
    <property type="entry name" value="NAD(P)-binding Rossmann-like Domain"/>
    <property type="match status" value="1"/>
</dbReference>
<organism evidence="4 5">
    <name type="scientific">Novipirellula caenicola</name>
    <dbReference type="NCBI Taxonomy" id="1536901"/>
    <lineage>
        <taxon>Bacteria</taxon>
        <taxon>Pseudomonadati</taxon>
        <taxon>Planctomycetota</taxon>
        <taxon>Planctomycetia</taxon>
        <taxon>Pirellulales</taxon>
        <taxon>Pirellulaceae</taxon>
        <taxon>Novipirellula</taxon>
    </lineage>
</organism>
<evidence type="ECO:0000259" key="3">
    <source>
        <dbReference type="Pfam" id="PF01073"/>
    </source>
</evidence>
<reference evidence="4 5" key="1">
    <citation type="submission" date="2024-02" db="EMBL/GenBank/DDBJ databases">
        <title>Rhodopirellula caenicola NBRC 110016.</title>
        <authorList>
            <person name="Ichikawa N."/>
            <person name="Katano-Makiyama Y."/>
            <person name="Hidaka K."/>
        </authorList>
    </citation>
    <scope>NUCLEOTIDE SEQUENCE [LARGE SCALE GENOMIC DNA]</scope>
    <source>
        <strain evidence="4 5">NBRC 110016</strain>
    </source>
</reference>
<keyword evidence="5" id="KW-1185">Reference proteome</keyword>
<sequence length="330" mass="36923">MHVLVTGCGGFLGREIVRQLLRRGDTVTGISRGTYPELVNEGMQHVCGDLTDAAFCLRSIRDVDAVIHTAAVAGVWGPWEHFYSINKLATDHVIAACQANQIRHLVYTSSPSVTFDSKHQQNLDESAPYPTTWLCHYPHTKAMAEQAVLAAHSPGKLNTVALRPHLIWGDDDPHIIPRILDRARRGRLRIVGDGTNQVDTVHVINAAAAHLDALDSLDRDPNRGGGRAYFIAQDEPVNCWDWICEICEMAGVTPPKRKIRYETVYRIGAILESVYRILGRKQEPPMTRFVAAQLAKDHYFDISAAKERLGYRVRITMDEGLESLRKSLEK</sequence>
<proteinExistence type="inferred from homology"/>
<evidence type="ECO:0000313" key="4">
    <source>
        <dbReference type="EMBL" id="GAA5511009.1"/>
    </source>
</evidence>
<dbReference type="PANTHER" id="PTHR43245:SF51">
    <property type="entry name" value="SHORT CHAIN DEHYDROGENASE_REDUCTASE FAMILY 42E, MEMBER 2"/>
    <property type="match status" value="1"/>
</dbReference>
<dbReference type="RefSeq" id="WP_345689367.1">
    <property type="nucleotide sequence ID" value="NZ_BAABRO010000032.1"/>
</dbReference>
<keyword evidence="2" id="KW-0560">Oxidoreductase</keyword>
<evidence type="ECO:0000256" key="1">
    <source>
        <dbReference type="ARBA" id="ARBA00009219"/>
    </source>
</evidence>
<comment type="caution">
    <text evidence="4">The sequence shown here is derived from an EMBL/GenBank/DDBJ whole genome shotgun (WGS) entry which is preliminary data.</text>
</comment>
<dbReference type="Pfam" id="PF01073">
    <property type="entry name" value="3Beta_HSD"/>
    <property type="match status" value="1"/>
</dbReference>
<dbReference type="EMBL" id="BAABRO010000032">
    <property type="protein sequence ID" value="GAA5511009.1"/>
    <property type="molecule type" value="Genomic_DNA"/>
</dbReference>
<name>A0ABP9W0W3_9BACT</name>